<evidence type="ECO:0000313" key="9">
    <source>
        <dbReference type="Proteomes" id="UP000283433"/>
    </source>
</evidence>
<dbReference type="OrthoDB" id="9814063at2"/>
<dbReference type="GO" id="GO:0009055">
    <property type="term" value="F:electron transfer activity"/>
    <property type="evidence" value="ECO:0007669"/>
    <property type="project" value="InterPro"/>
</dbReference>
<dbReference type="Pfam" id="PF00034">
    <property type="entry name" value="Cytochrom_C"/>
    <property type="match status" value="1"/>
</dbReference>
<dbReference type="InterPro" id="IPR002324">
    <property type="entry name" value="Cyt_c_ID"/>
</dbReference>
<keyword evidence="2 6" id="KW-0349">Heme</keyword>
<name>A0A419S228_9SPHI</name>
<dbReference type="AlphaFoldDB" id="A0A419S228"/>
<feature type="binding site" description="covalent" evidence="6">
    <location>
        <position position="44"/>
    </location>
    <ligand>
        <name>heme c</name>
        <dbReference type="ChEBI" id="CHEBI:61717"/>
    </ligand>
</feature>
<dbReference type="Gene3D" id="1.10.760.10">
    <property type="entry name" value="Cytochrome c-like domain"/>
    <property type="match status" value="1"/>
</dbReference>
<comment type="PTM">
    <text evidence="6">Binds 1 heme c group covalently per subunit.</text>
</comment>
<keyword evidence="5 6" id="KW-0408">Iron</keyword>
<dbReference type="InterPro" id="IPR009056">
    <property type="entry name" value="Cyt_c-like_dom"/>
</dbReference>
<keyword evidence="9" id="KW-1185">Reference proteome</keyword>
<dbReference type="RefSeq" id="WP_120183010.1">
    <property type="nucleotide sequence ID" value="NZ_MBTA01000029.1"/>
</dbReference>
<evidence type="ECO:0000256" key="1">
    <source>
        <dbReference type="ARBA" id="ARBA00022448"/>
    </source>
</evidence>
<keyword evidence="3 6" id="KW-0479">Metal-binding</keyword>
<evidence type="ECO:0000256" key="3">
    <source>
        <dbReference type="ARBA" id="ARBA00022723"/>
    </source>
</evidence>
<evidence type="ECO:0000259" key="7">
    <source>
        <dbReference type="PROSITE" id="PS51007"/>
    </source>
</evidence>
<feature type="binding site" description="covalent" evidence="6">
    <location>
        <position position="93"/>
    </location>
    <ligand>
        <name>heme c</name>
        <dbReference type="ChEBI" id="CHEBI:61717"/>
    </ligand>
</feature>
<feature type="domain" description="Cytochrome c" evidence="7">
    <location>
        <begin position="30"/>
        <end position="115"/>
    </location>
</feature>
<protein>
    <recommendedName>
        <fullName evidence="7">Cytochrome c domain-containing protein</fullName>
    </recommendedName>
</protein>
<dbReference type="EMBL" id="MBTA01000029">
    <property type="protein sequence ID" value="RKD12785.1"/>
    <property type="molecule type" value="Genomic_DNA"/>
</dbReference>
<evidence type="ECO:0000256" key="6">
    <source>
        <dbReference type="PIRSR" id="PIRSR602324-1"/>
    </source>
</evidence>
<evidence type="ECO:0000256" key="5">
    <source>
        <dbReference type="ARBA" id="ARBA00023004"/>
    </source>
</evidence>
<dbReference type="GO" id="GO:0005506">
    <property type="term" value="F:iron ion binding"/>
    <property type="evidence" value="ECO:0007669"/>
    <property type="project" value="InterPro"/>
</dbReference>
<organism evidence="8 9">
    <name type="scientific">Pelobium manganitolerans</name>
    <dbReference type="NCBI Taxonomy" id="1842495"/>
    <lineage>
        <taxon>Bacteria</taxon>
        <taxon>Pseudomonadati</taxon>
        <taxon>Bacteroidota</taxon>
        <taxon>Sphingobacteriia</taxon>
        <taxon>Sphingobacteriales</taxon>
        <taxon>Sphingobacteriaceae</taxon>
        <taxon>Pelobium</taxon>
    </lineage>
</organism>
<sequence length="119" mass="12942">MKTPFFIATLMFGNFLLQAQSKQVAKPSASVIESGKVLISKSDCLACHKVDTKLLGPSYLDVAKKYPATEANYQKLTKKVLEGGSGVWGNIPMAPHINLSSADARKMVQYILSLKPVTK</sequence>
<reference evidence="8 9" key="1">
    <citation type="submission" date="2016-07" db="EMBL/GenBank/DDBJ databases">
        <title>Genome of Pelobium manganitolerans.</title>
        <authorList>
            <person name="Wu S."/>
            <person name="Wang G."/>
        </authorList>
    </citation>
    <scope>NUCLEOTIDE SEQUENCE [LARGE SCALE GENOMIC DNA]</scope>
    <source>
        <strain evidence="8 9">YS-25</strain>
    </source>
</reference>
<dbReference type="GO" id="GO:0020037">
    <property type="term" value="F:heme binding"/>
    <property type="evidence" value="ECO:0007669"/>
    <property type="project" value="InterPro"/>
</dbReference>
<dbReference type="PRINTS" id="PR00606">
    <property type="entry name" value="CYTCHROMECID"/>
</dbReference>
<proteinExistence type="predicted"/>
<dbReference type="Proteomes" id="UP000283433">
    <property type="component" value="Unassembled WGS sequence"/>
</dbReference>
<keyword evidence="4" id="KW-0249">Electron transport</keyword>
<comment type="caution">
    <text evidence="8">The sequence shown here is derived from an EMBL/GenBank/DDBJ whole genome shotgun (WGS) entry which is preliminary data.</text>
</comment>
<feature type="binding site" description="covalent" evidence="6">
    <location>
        <position position="48"/>
    </location>
    <ligand>
        <name>heme c</name>
        <dbReference type="ChEBI" id="CHEBI:61717"/>
    </ligand>
</feature>
<evidence type="ECO:0000313" key="8">
    <source>
        <dbReference type="EMBL" id="RKD12785.1"/>
    </source>
</evidence>
<gene>
    <name evidence="8" type="ORF">BCY91_11070</name>
</gene>
<dbReference type="SUPFAM" id="SSF46626">
    <property type="entry name" value="Cytochrome c"/>
    <property type="match status" value="1"/>
</dbReference>
<keyword evidence="1" id="KW-0813">Transport</keyword>
<evidence type="ECO:0000256" key="2">
    <source>
        <dbReference type="ARBA" id="ARBA00022617"/>
    </source>
</evidence>
<dbReference type="PROSITE" id="PS51007">
    <property type="entry name" value="CYTC"/>
    <property type="match status" value="1"/>
</dbReference>
<evidence type="ECO:0000256" key="4">
    <source>
        <dbReference type="ARBA" id="ARBA00022982"/>
    </source>
</evidence>
<accession>A0A419S228</accession>
<dbReference type="InterPro" id="IPR036909">
    <property type="entry name" value="Cyt_c-like_dom_sf"/>
</dbReference>